<dbReference type="Pfam" id="PF07729">
    <property type="entry name" value="FCD"/>
    <property type="match status" value="1"/>
</dbReference>
<proteinExistence type="predicted"/>
<dbReference type="EMBL" id="VRSX01000001">
    <property type="protein sequence ID" value="TXK15496.1"/>
    <property type="molecule type" value="Genomic_DNA"/>
</dbReference>
<dbReference type="Proteomes" id="UP000321949">
    <property type="component" value="Unassembled WGS sequence"/>
</dbReference>
<dbReference type="GO" id="GO:0003677">
    <property type="term" value="F:DNA binding"/>
    <property type="evidence" value="ECO:0007669"/>
    <property type="project" value="UniProtKB-KW"/>
</dbReference>
<keyword evidence="3" id="KW-0804">Transcription</keyword>
<dbReference type="AlphaFoldDB" id="A0A5C8I7M8"/>
<dbReference type="Gene3D" id="1.20.120.530">
    <property type="entry name" value="GntR ligand-binding domain-like"/>
    <property type="match status" value="1"/>
</dbReference>
<keyword evidence="6" id="KW-1185">Reference proteome</keyword>
<comment type="caution">
    <text evidence="5">The sequence shown here is derived from an EMBL/GenBank/DDBJ whole genome shotgun (WGS) entry which is preliminary data.</text>
</comment>
<dbReference type="PRINTS" id="PR00035">
    <property type="entry name" value="HTHGNTR"/>
</dbReference>
<name>A0A5C8I7M8_9MICO</name>
<sequence>MNTLESDIAASSTRAVDTRSAAEIAYQVVKQRILDGELPGGSMVSEGSIAESLGMSRTPVREAFLSLQAEGWMRLYPKRGALIAEAQPHELEDVVDARVLIETDSVRRVGRDSERAQGLVAILTAIIERQRAAFVEQDLDGLAEADTAFHAAIVEAGENALLGGFFATLRDRQRRMVTRSLWRREDRTPQVLADHELLARLIGDRDPDAFEVALARHIRNTHRDLLS</sequence>
<dbReference type="Pfam" id="PF00392">
    <property type="entry name" value="GntR"/>
    <property type="match status" value="1"/>
</dbReference>
<dbReference type="InterPro" id="IPR036388">
    <property type="entry name" value="WH-like_DNA-bd_sf"/>
</dbReference>
<accession>A0A5C8I7M8</accession>
<dbReference type="PROSITE" id="PS50949">
    <property type="entry name" value="HTH_GNTR"/>
    <property type="match status" value="1"/>
</dbReference>
<dbReference type="PANTHER" id="PTHR43537">
    <property type="entry name" value="TRANSCRIPTIONAL REGULATOR, GNTR FAMILY"/>
    <property type="match status" value="1"/>
</dbReference>
<dbReference type="SMART" id="SM00345">
    <property type="entry name" value="HTH_GNTR"/>
    <property type="match status" value="1"/>
</dbReference>
<dbReference type="RefSeq" id="WP_147049667.1">
    <property type="nucleotide sequence ID" value="NZ_BKAH01000002.1"/>
</dbReference>
<keyword evidence="1" id="KW-0805">Transcription regulation</keyword>
<reference evidence="5 6" key="1">
    <citation type="submission" date="2019-08" db="EMBL/GenBank/DDBJ databases">
        <authorList>
            <person name="Dong K."/>
        </authorList>
    </citation>
    <scope>NUCLEOTIDE SEQUENCE [LARGE SCALE GENOMIC DNA]</scope>
    <source>
        <strain evidence="5 6">K-1</strain>
    </source>
</reference>
<organism evidence="5 6">
    <name type="scientific">Microbacterium saccharophilum</name>
    <dbReference type="NCBI Taxonomy" id="1213358"/>
    <lineage>
        <taxon>Bacteria</taxon>
        <taxon>Bacillati</taxon>
        <taxon>Actinomycetota</taxon>
        <taxon>Actinomycetes</taxon>
        <taxon>Micrococcales</taxon>
        <taxon>Microbacteriaceae</taxon>
        <taxon>Microbacterium</taxon>
    </lineage>
</organism>
<evidence type="ECO:0000259" key="4">
    <source>
        <dbReference type="PROSITE" id="PS50949"/>
    </source>
</evidence>
<dbReference type="InterPro" id="IPR008920">
    <property type="entry name" value="TF_FadR/GntR_C"/>
</dbReference>
<dbReference type="PANTHER" id="PTHR43537:SF24">
    <property type="entry name" value="GLUCONATE OPERON TRANSCRIPTIONAL REPRESSOR"/>
    <property type="match status" value="1"/>
</dbReference>
<evidence type="ECO:0000313" key="6">
    <source>
        <dbReference type="Proteomes" id="UP000321949"/>
    </source>
</evidence>
<evidence type="ECO:0000313" key="5">
    <source>
        <dbReference type="EMBL" id="TXK15496.1"/>
    </source>
</evidence>
<dbReference type="Gene3D" id="1.10.10.10">
    <property type="entry name" value="Winged helix-like DNA-binding domain superfamily/Winged helix DNA-binding domain"/>
    <property type="match status" value="1"/>
</dbReference>
<gene>
    <name evidence="5" type="ORF">FVP74_03670</name>
</gene>
<dbReference type="InterPro" id="IPR000524">
    <property type="entry name" value="Tscrpt_reg_HTH_GntR"/>
</dbReference>
<dbReference type="InterPro" id="IPR011711">
    <property type="entry name" value="GntR_C"/>
</dbReference>
<evidence type="ECO:0000256" key="1">
    <source>
        <dbReference type="ARBA" id="ARBA00023015"/>
    </source>
</evidence>
<evidence type="ECO:0000256" key="3">
    <source>
        <dbReference type="ARBA" id="ARBA00023163"/>
    </source>
</evidence>
<dbReference type="SUPFAM" id="SSF48008">
    <property type="entry name" value="GntR ligand-binding domain-like"/>
    <property type="match status" value="1"/>
</dbReference>
<dbReference type="OrthoDB" id="8680240at2"/>
<protein>
    <submittedName>
        <fullName evidence="5">GntR family transcriptional regulator</fullName>
    </submittedName>
</protein>
<dbReference type="SUPFAM" id="SSF46785">
    <property type="entry name" value="Winged helix' DNA-binding domain"/>
    <property type="match status" value="1"/>
</dbReference>
<evidence type="ECO:0000256" key="2">
    <source>
        <dbReference type="ARBA" id="ARBA00023125"/>
    </source>
</evidence>
<keyword evidence="2" id="KW-0238">DNA-binding</keyword>
<dbReference type="GO" id="GO:0003700">
    <property type="term" value="F:DNA-binding transcription factor activity"/>
    <property type="evidence" value="ECO:0007669"/>
    <property type="project" value="InterPro"/>
</dbReference>
<feature type="domain" description="HTH gntR-type" evidence="4">
    <location>
        <begin position="19"/>
        <end position="86"/>
    </location>
</feature>
<dbReference type="InterPro" id="IPR036390">
    <property type="entry name" value="WH_DNA-bd_sf"/>
</dbReference>
<dbReference type="SMART" id="SM00895">
    <property type="entry name" value="FCD"/>
    <property type="match status" value="1"/>
</dbReference>